<gene>
    <name evidence="2" type="ORF">BYL167_LOCUS38382</name>
    <name evidence="3" type="ORF">BYL167_LOCUS44155</name>
</gene>
<evidence type="ECO:0000313" key="2">
    <source>
        <dbReference type="EMBL" id="CAF4557745.1"/>
    </source>
</evidence>
<evidence type="ECO:0000313" key="3">
    <source>
        <dbReference type="EMBL" id="CAF4702594.1"/>
    </source>
</evidence>
<dbReference type="EMBL" id="CAJOBH010119255">
    <property type="protein sequence ID" value="CAF4702594.1"/>
    <property type="molecule type" value="Genomic_DNA"/>
</dbReference>
<proteinExistence type="predicted"/>
<sequence length="54" mass="6176">MNVAFGYASKISTPVFNCFIFHDVDLIPENDFNVYECDSHGPRHLAPAVDELRY</sequence>
<dbReference type="InterPro" id="IPR003859">
    <property type="entry name" value="Galactosyl_T"/>
</dbReference>
<comment type="caution">
    <text evidence="2">The sequence shown here is derived from an EMBL/GenBank/DDBJ whole genome shotgun (WGS) entry which is preliminary data.</text>
</comment>
<dbReference type="PANTHER" id="PTHR19300">
    <property type="entry name" value="BETA-1,4-GALACTOSYLTRANSFERASE"/>
    <property type="match status" value="1"/>
</dbReference>
<dbReference type="InterPro" id="IPR027995">
    <property type="entry name" value="Galactosyl_T_N"/>
</dbReference>
<dbReference type="Pfam" id="PF13733">
    <property type="entry name" value="Glyco_transf_7N"/>
    <property type="match status" value="1"/>
</dbReference>
<protein>
    <recommendedName>
        <fullName evidence="1">Galactosyltransferase N-terminal domain-containing protein</fullName>
    </recommendedName>
</protein>
<organism evidence="2 4">
    <name type="scientific">Rotaria magnacalcarata</name>
    <dbReference type="NCBI Taxonomy" id="392030"/>
    <lineage>
        <taxon>Eukaryota</taxon>
        <taxon>Metazoa</taxon>
        <taxon>Spiralia</taxon>
        <taxon>Gnathifera</taxon>
        <taxon>Rotifera</taxon>
        <taxon>Eurotatoria</taxon>
        <taxon>Bdelloidea</taxon>
        <taxon>Philodinida</taxon>
        <taxon>Philodinidae</taxon>
        <taxon>Rotaria</taxon>
    </lineage>
</organism>
<reference evidence="2" key="1">
    <citation type="submission" date="2021-02" db="EMBL/GenBank/DDBJ databases">
        <authorList>
            <person name="Nowell W R."/>
        </authorList>
    </citation>
    <scope>NUCLEOTIDE SEQUENCE</scope>
</reference>
<dbReference type="AlphaFoldDB" id="A0A8S2YJ64"/>
<dbReference type="Proteomes" id="UP000681967">
    <property type="component" value="Unassembled WGS sequence"/>
</dbReference>
<feature type="non-terminal residue" evidence="2">
    <location>
        <position position="54"/>
    </location>
</feature>
<evidence type="ECO:0000259" key="1">
    <source>
        <dbReference type="Pfam" id="PF13733"/>
    </source>
</evidence>
<name>A0A8S2YJ64_9BILA</name>
<dbReference type="GO" id="GO:0008378">
    <property type="term" value="F:galactosyltransferase activity"/>
    <property type="evidence" value="ECO:0007669"/>
    <property type="project" value="TreeGrafter"/>
</dbReference>
<dbReference type="InterPro" id="IPR029044">
    <property type="entry name" value="Nucleotide-diphossugar_trans"/>
</dbReference>
<dbReference type="EMBL" id="CAJOBH010089500">
    <property type="protein sequence ID" value="CAF4557745.1"/>
    <property type="molecule type" value="Genomic_DNA"/>
</dbReference>
<evidence type="ECO:0000313" key="4">
    <source>
        <dbReference type="Proteomes" id="UP000681967"/>
    </source>
</evidence>
<dbReference type="GO" id="GO:0005794">
    <property type="term" value="C:Golgi apparatus"/>
    <property type="evidence" value="ECO:0007669"/>
    <property type="project" value="TreeGrafter"/>
</dbReference>
<dbReference type="PANTHER" id="PTHR19300:SF57">
    <property type="entry name" value="BETA-1,4-N-ACETYLGALACTOSAMINYLTRANSFERASE"/>
    <property type="match status" value="1"/>
</dbReference>
<dbReference type="Gene3D" id="3.90.550.10">
    <property type="entry name" value="Spore Coat Polysaccharide Biosynthesis Protein SpsA, Chain A"/>
    <property type="match status" value="1"/>
</dbReference>
<dbReference type="GO" id="GO:0005975">
    <property type="term" value="P:carbohydrate metabolic process"/>
    <property type="evidence" value="ECO:0007669"/>
    <property type="project" value="InterPro"/>
</dbReference>
<feature type="domain" description="Galactosyltransferase N-terminal" evidence="1">
    <location>
        <begin position="1"/>
        <end position="38"/>
    </location>
</feature>
<accession>A0A8S2YJ64</accession>